<reference evidence="1 2" key="2">
    <citation type="submission" date="2018-10" db="EMBL/GenBank/DDBJ databases">
        <authorList>
            <consortium name="Pathogen Informatics"/>
        </authorList>
    </citation>
    <scope>NUCLEOTIDE SEQUENCE [LARGE SCALE GENOMIC DNA]</scope>
</reference>
<gene>
    <name evidence="1" type="ORF">EVEC_LOCUS9659</name>
</gene>
<name>A0A0N4VHL3_ENTVE</name>
<reference evidence="3" key="1">
    <citation type="submission" date="2017-02" db="UniProtKB">
        <authorList>
            <consortium name="WormBaseParasite"/>
        </authorList>
    </citation>
    <scope>IDENTIFICATION</scope>
</reference>
<proteinExistence type="predicted"/>
<dbReference type="Proteomes" id="UP000274131">
    <property type="component" value="Unassembled WGS sequence"/>
</dbReference>
<organism evidence="3">
    <name type="scientific">Enterobius vermicularis</name>
    <name type="common">Human pinworm</name>
    <dbReference type="NCBI Taxonomy" id="51028"/>
    <lineage>
        <taxon>Eukaryota</taxon>
        <taxon>Metazoa</taxon>
        <taxon>Ecdysozoa</taxon>
        <taxon>Nematoda</taxon>
        <taxon>Chromadorea</taxon>
        <taxon>Rhabditida</taxon>
        <taxon>Spirurina</taxon>
        <taxon>Oxyuridomorpha</taxon>
        <taxon>Oxyuroidea</taxon>
        <taxon>Oxyuridae</taxon>
        <taxon>Enterobius</taxon>
    </lineage>
</organism>
<keyword evidence="2" id="KW-1185">Reference proteome</keyword>
<dbReference type="Gene3D" id="3.40.30.10">
    <property type="entry name" value="Glutaredoxin"/>
    <property type="match status" value="1"/>
</dbReference>
<dbReference type="AlphaFoldDB" id="A0A0N4VHL3"/>
<dbReference type="SUPFAM" id="SSF52833">
    <property type="entry name" value="Thioredoxin-like"/>
    <property type="match status" value="1"/>
</dbReference>
<dbReference type="WBParaSite" id="EVEC_0001031401-mRNA-1">
    <property type="protein sequence ID" value="EVEC_0001031401-mRNA-1"/>
    <property type="gene ID" value="EVEC_0001031401"/>
</dbReference>
<dbReference type="STRING" id="51028.A0A0N4VHL3"/>
<dbReference type="EMBL" id="UXUI01010208">
    <property type="protein sequence ID" value="VDD94908.1"/>
    <property type="molecule type" value="Genomic_DNA"/>
</dbReference>
<sequence>MERKALLTTVAKPEQAKVRLFPKILPRDRFANLADGSLVILTLKVGANTPKFKLHENRDTRSELVHLLFSVAKVPYESFDYADDNTEALQNSPLKELPLLEIDGVAISGEMAICRQLGWRFGKQFCH</sequence>
<evidence type="ECO:0000313" key="2">
    <source>
        <dbReference type="Proteomes" id="UP000274131"/>
    </source>
</evidence>
<evidence type="ECO:0000313" key="3">
    <source>
        <dbReference type="WBParaSite" id="EVEC_0001031401-mRNA-1"/>
    </source>
</evidence>
<accession>A0A0N4VHL3</accession>
<protein>
    <submittedName>
        <fullName evidence="3">GST N-terminal domain-containing protein</fullName>
    </submittedName>
</protein>
<evidence type="ECO:0000313" key="1">
    <source>
        <dbReference type="EMBL" id="VDD94908.1"/>
    </source>
</evidence>
<dbReference type="InterPro" id="IPR036249">
    <property type="entry name" value="Thioredoxin-like_sf"/>
</dbReference>